<dbReference type="Proteomes" id="UP001157461">
    <property type="component" value="Unassembled WGS sequence"/>
</dbReference>
<organism evidence="2 3">
    <name type="scientific">Pseudomonas flavocrustae</name>
    <dbReference type="NCBI Taxonomy" id="2991719"/>
    <lineage>
        <taxon>Bacteria</taxon>
        <taxon>Pseudomonadati</taxon>
        <taxon>Pseudomonadota</taxon>
        <taxon>Gammaproteobacteria</taxon>
        <taxon>Pseudomonadales</taxon>
        <taxon>Pseudomonadaceae</taxon>
        <taxon>Pseudomonas</taxon>
    </lineage>
</organism>
<evidence type="ECO:0000256" key="1">
    <source>
        <dbReference type="ARBA" id="ARBA00023172"/>
    </source>
</evidence>
<evidence type="ECO:0000313" key="3">
    <source>
        <dbReference type="Proteomes" id="UP001157461"/>
    </source>
</evidence>
<dbReference type="InterPro" id="IPR011010">
    <property type="entry name" value="DNA_brk_join_enz"/>
</dbReference>
<reference evidence="2 3" key="1">
    <citation type="submission" date="2022-10" db="EMBL/GenBank/DDBJ databases">
        <title>A novel Pseudomonas species, isolated from Passiflora incarnata leaves.</title>
        <authorList>
            <person name="Cueva-Yesquen L.G."/>
            <person name="Fantinatti-Garboggini F."/>
        </authorList>
    </citation>
    <scope>NUCLEOTIDE SEQUENCE [LARGE SCALE GENOMIC DNA]</scope>
    <source>
        <strain evidence="2 3">CBMAI 2609</strain>
    </source>
</reference>
<accession>A0ABT6IN09</accession>
<protein>
    <submittedName>
        <fullName evidence="2">Tyrosine-type recombinase/integrase</fullName>
    </submittedName>
</protein>
<dbReference type="InterPro" id="IPR013762">
    <property type="entry name" value="Integrase-like_cat_sf"/>
</dbReference>
<dbReference type="InterPro" id="IPR048120">
    <property type="entry name" value="Integrase-like"/>
</dbReference>
<dbReference type="SUPFAM" id="SSF56349">
    <property type="entry name" value="DNA breaking-rejoining enzymes"/>
    <property type="match status" value="1"/>
</dbReference>
<proteinExistence type="predicted"/>
<dbReference type="RefSeq" id="WP_280311456.1">
    <property type="nucleotide sequence ID" value="NZ_JAPDIQ010000015.1"/>
</dbReference>
<sequence length="514" mass="57662">MTKGQTVKVLAPIALDGIQNLESGQFYSRAGYLVDLLDERWKLSKDIDLPIGEHSKVFPGDSYKLRQVLAFYARHNSPYHVQNLMWRLTHYVQALNGTQLFSVDSIISYRASLDKSRAWYLSAVRVFMRQWVRLGYPGIPAETLTLLNNIKLKGNEKGRAVQSQCPEEGPLTDVEMQGIVESTTHCLAKKILGLTETAMLMTFVMTGRRPGQVSALKLKDLIQLESKYYINFPRAKQRNMGWRSSFKKFAIVEDLWMLLREQASYVQALFGKSLGAKVIPAHLNDELPLFPNMSEDLSLALELEVLKTDRLHIPSIEITRAVVDVGEKISVISERTGMPLHLTPNRFRYTLGTNLAREGKGEYVIAEALDHTDTQNAGVYVKNLPDIVERIDKAVAIQLAPYAQLFRGVVIRSEKEAIRGNDPSSRISTGNRNVGSCGSHGFCSALAPVACYTCAYFQPWLDGPHEEVLDGLIQERDRVNSLTGDLKFASANDRLIYAVSDVINRCRIAKGEIK</sequence>
<comment type="caution">
    <text evidence="2">The sequence shown here is derived from an EMBL/GenBank/DDBJ whole genome shotgun (WGS) entry which is preliminary data.</text>
</comment>
<dbReference type="NCBIfam" id="NF041502">
    <property type="entry name" value="integrase_1"/>
    <property type="match status" value="1"/>
</dbReference>
<name>A0ABT6IN09_9PSED</name>
<keyword evidence="1" id="KW-0233">DNA recombination</keyword>
<dbReference type="EMBL" id="JAPDIQ010000015">
    <property type="protein sequence ID" value="MDH4765863.1"/>
    <property type="molecule type" value="Genomic_DNA"/>
</dbReference>
<evidence type="ECO:0000313" key="2">
    <source>
        <dbReference type="EMBL" id="MDH4765863.1"/>
    </source>
</evidence>
<dbReference type="Gene3D" id="1.10.443.10">
    <property type="entry name" value="Intergrase catalytic core"/>
    <property type="match status" value="1"/>
</dbReference>
<gene>
    <name evidence="2" type="ORF">OMP44_23505</name>
</gene>
<keyword evidence="3" id="KW-1185">Reference proteome</keyword>